<dbReference type="InterPro" id="IPR002347">
    <property type="entry name" value="SDR_fam"/>
</dbReference>
<sequence>MTKQPTVLVTGASRGLGATIAKKFGTLGYAVIVNYFKSEVKGLAVVDAIGNRHAIAIQADVCDKQQVTSMIQKSDATI</sequence>
<dbReference type="EMBL" id="JBGQPK010000026">
    <property type="protein sequence ID" value="MFL2029454.1"/>
    <property type="molecule type" value="Genomic_DNA"/>
</dbReference>
<comment type="similarity">
    <text evidence="1">Belongs to the short-chain dehydrogenases/reductases (SDR) family.</text>
</comment>
<evidence type="ECO:0000313" key="4">
    <source>
        <dbReference type="Proteomes" id="UP001625389"/>
    </source>
</evidence>
<dbReference type="SUPFAM" id="SSF51735">
    <property type="entry name" value="NAD(P)-binding Rossmann-fold domains"/>
    <property type="match status" value="1"/>
</dbReference>
<dbReference type="Pfam" id="PF00106">
    <property type="entry name" value="adh_short"/>
    <property type="match status" value="1"/>
</dbReference>
<evidence type="ECO:0000256" key="1">
    <source>
        <dbReference type="ARBA" id="ARBA00006484"/>
    </source>
</evidence>
<gene>
    <name evidence="3" type="ORF">ACEN34_07470</name>
</gene>
<accession>A0ABW8UC72</accession>
<evidence type="ECO:0000313" key="3">
    <source>
        <dbReference type="EMBL" id="MFL2029454.1"/>
    </source>
</evidence>
<keyword evidence="4" id="KW-1185">Reference proteome</keyword>
<keyword evidence="2" id="KW-0560">Oxidoreductase</keyword>
<protein>
    <submittedName>
        <fullName evidence="3">SDR family NAD(P)-dependent oxidoreductase</fullName>
    </submittedName>
</protein>
<dbReference type="PANTHER" id="PTHR43639:SF1">
    <property type="entry name" value="SHORT-CHAIN DEHYDROGENASE_REDUCTASE FAMILY PROTEIN"/>
    <property type="match status" value="1"/>
</dbReference>
<comment type="caution">
    <text evidence="3">The sequence shown here is derived from an EMBL/GenBank/DDBJ whole genome shotgun (WGS) entry which is preliminary data.</text>
</comment>
<dbReference type="RefSeq" id="WP_125550481.1">
    <property type="nucleotide sequence ID" value="NZ_JBGQPK010000026.1"/>
</dbReference>
<proteinExistence type="inferred from homology"/>
<dbReference type="InterPro" id="IPR036291">
    <property type="entry name" value="NAD(P)-bd_dom_sf"/>
</dbReference>
<organism evidence="3 4">
    <name type="scientific">Loigolactobacillus zhaoyuanensis</name>
    <dbReference type="NCBI Taxonomy" id="2486017"/>
    <lineage>
        <taxon>Bacteria</taxon>
        <taxon>Bacillati</taxon>
        <taxon>Bacillota</taxon>
        <taxon>Bacilli</taxon>
        <taxon>Lactobacillales</taxon>
        <taxon>Lactobacillaceae</taxon>
        <taxon>Loigolactobacillus</taxon>
    </lineage>
</organism>
<dbReference type="PANTHER" id="PTHR43639">
    <property type="entry name" value="OXIDOREDUCTASE, SHORT-CHAIN DEHYDROGENASE/REDUCTASE FAMILY (AFU_ORTHOLOGUE AFUA_5G02870)"/>
    <property type="match status" value="1"/>
</dbReference>
<evidence type="ECO:0000256" key="2">
    <source>
        <dbReference type="ARBA" id="ARBA00023002"/>
    </source>
</evidence>
<name>A0ABW8UC72_9LACO</name>
<dbReference type="Gene3D" id="3.40.50.720">
    <property type="entry name" value="NAD(P)-binding Rossmann-like Domain"/>
    <property type="match status" value="1"/>
</dbReference>
<reference evidence="3 4" key="1">
    <citation type="submission" date="2024-08" db="EMBL/GenBank/DDBJ databases">
        <authorList>
            <person name="Arias E."/>
        </authorList>
    </citation>
    <scope>NUCLEOTIDE SEQUENCE [LARGE SCALE GENOMIC DNA]</scope>
    <source>
        <strain evidence="3 4">FAM 25317</strain>
    </source>
</reference>
<dbReference type="Proteomes" id="UP001625389">
    <property type="component" value="Unassembled WGS sequence"/>
</dbReference>